<proteinExistence type="predicted"/>
<evidence type="ECO:0008006" key="3">
    <source>
        <dbReference type="Google" id="ProtNLM"/>
    </source>
</evidence>
<keyword evidence="2" id="KW-1185">Reference proteome</keyword>
<dbReference type="Proteomes" id="UP000326458">
    <property type="component" value="Unassembled WGS sequence"/>
</dbReference>
<dbReference type="EMBL" id="VCEA01000001">
    <property type="protein sequence ID" value="KAB0366313.1"/>
    <property type="molecule type" value="Genomic_DNA"/>
</dbReference>
<protein>
    <recommendedName>
        <fullName evidence="3">Ring finger protein 165</fullName>
    </recommendedName>
</protein>
<evidence type="ECO:0000313" key="2">
    <source>
        <dbReference type="Proteomes" id="UP000326458"/>
    </source>
</evidence>
<sequence>MVLVHVGYLVLPVFGSVRNRGIAFCFRGPLPSVGRRGHRGGGWRRGRRGWGCSGHTREDAGRAAASPLSLLGGPRVWRWPPSWELLQ</sequence>
<name>A0A5N3WY54_MUNMU</name>
<accession>A0A5N3WY54</accession>
<comment type="caution">
    <text evidence="1">The sequence shown here is derived from an EMBL/GenBank/DDBJ whole genome shotgun (WGS) entry which is preliminary data.</text>
</comment>
<evidence type="ECO:0000313" key="1">
    <source>
        <dbReference type="EMBL" id="KAB0366313.1"/>
    </source>
</evidence>
<gene>
    <name evidence="1" type="ORF">FD754_010469</name>
</gene>
<reference evidence="1 2" key="1">
    <citation type="submission" date="2019-06" db="EMBL/GenBank/DDBJ databases">
        <title>Discovery of a novel chromosome fission-fusion reversal in muntjac.</title>
        <authorList>
            <person name="Mudd A.B."/>
            <person name="Bredeson J.V."/>
            <person name="Baum R."/>
            <person name="Hockemeyer D."/>
            <person name="Rokhsar D.S."/>
        </authorList>
    </citation>
    <scope>NUCLEOTIDE SEQUENCE [LARGE SCALE GENOMIC DNA]</scope>
    <source>
        <strain evidence="1">UTSW_UCB_Mm</strain>
        <tissue evidence="1">Fibroblast cell line</tissue>
    </source>
</reference>
<organism evidence="1 2">
    <name type="scientific">Muntiacus muntjak</name>
    <name type="common">Barking deer</name>
    <name type="synonym">Indian muntjac</name>
    <dbReference type="NCBI Taxonomy" id="9888"/>
    <lineage>
        <taxon>Eukaryota</taxon>
        <taxon>Metazoa</taxon>
        <taxon>Chordata</taxon>
        <taxon>Craniata</taxon>
        <taxon>Vertebrata</taxon>
        <taxon>Euteleostomi</taxon>
        <taxon>Mammalia</taxon>
        <taxon>Eutheria</taxon>
        <taxon>Laurasiatheria</taxon>
        <taxon>Artiodactyla</taxon>
        <taxon>Ruminantia</taxon>
        <taxon>Pecora</taxon>
        <taxon>Cervidae</taxon>
        <taxon>Muntiacinae</taxon>
        <taxon>Muntiacus</taxon>
    </lineage>
</organism>
<dbReference type="AlphaFoldDB" id="A0A5N3WY54"/>